<keyword evidence="2" id="KW-1185">Reference proteome</keyword>
<gene>
    <name evidence="1" type="ORF">NG792_16370</name>
</gene>
<protein>
    <recommendedName>
        <fullName evidence="3">KGK domain-containing protein</fullName>
    </recommendedName>
</protein>
<dbReference type="EMBL" id="JAMXFA010000021">
    <property type="protein sequence ID" value="MCT7979288.1"/>
    <property type="molecule type" value="Genomic_DNA"/>
</dbReference>
<evidence type="ECO:0008006" key="3">
    <source>
        <dbReference type="Google" id="ProtNLM"/>
    </source>
</evidence>
<name>A0ABT2N9B0_9CYAN</name>
<accession>A0ABT2N9B0</accession>
<organism evidence="1 2">
    <name type="scientific">Laspinema olomoucense D3b</name>
    <dbReference type="NCBI Taxonomy" id="2953688"/>
    <lineage>
        <taxon>Bacteria</taxon>
        <taxon>Bacillati</taxon>
        <taxon>Cyanobacteriota</taxon>
        <taxon>Cyanophyceae</taxon>
        <taxon>Oscillatoriophycideae</taxon>
        <taxon>Oscillatoriales</taxon>
        <taxon>Laspinemataceae</taxon>
        <taxon>Laspinema</taxon>
        <taxon>Laspinema olomoucense</taxon>
    </lineage>
</organism>
<proteinExistence type="predicted"/>
<dbReference type="InterPro" id="IPR014971">
    <property type="entry name" value="KGK"/>
</dbReference>
<evidence type="ECO:0000313" key="2">
    <source>
        <dbReference type="Proteomes" id="UP001525961"/>
    </source>
</evidence>
<dbReference type="Proteomes" id="UP001525961">
    <property type="component" value="Unassembled WGS sequence"/>
</dbReference>
<evidence type="ECO:0000313" key="1">
    <source>
        <dbReference type="EMBL" id="MCT7979288.1"/>
    </source>
</evidence>
<dbReference type="Pfam" id="PF08872">
    <property type="entry name" value="KGK"/>
    <property type="match status" value="1"/>
</dbReference>
<comment type="caution">
    <text evidence="1">The sequence shown here is derived from an EMBL/GenBank/DDBJ whole genome shotgun (WGS) entry which is preliminary data.</text>
</comment>
<reference evidence="1 2" key="1">
    <citation type="journal article" date="2022" name="Front. Microbiol.">
        <title>High genomic differentiation and limited gene flow indicate recent cryptic speciation within the genus Laspinema (cyanobacteria).</title>
        <authorList>
            <person name="Stanojkovic A."/>
            <person name="Skoupy S."/>
            <person name="Skaloud P."/>
            <person name="Dvorak P."/>
        </authorList>
    </citation>
    <scope>NUCLEOTIDE SEQUENCE [LARGE SCALE GENOMIC DNA]</scope>
    <source>
        <strain evidence="1 2">D3b</strain>
    </source>
</reference>
<dbReference type="RefSeq" id="WP_261236109.1">
    <property type="nucleotide sequence ID" value="NZ_JAMXFA010000021.1"/>
</dbReference>
<sequence>MNDKWIELHPENDVISQQSNFAKISNLPELFTLATLLKSWENQTYDPLKKFFFNGWECKVLQPGKGWQTGKMKLHIEFYPDRPTEPESPLDEIRQMDS</sequence>